<comment type="caution">
    <text evidence="5">The sequence shown here is derived from an EMBL/GenBank/DDBJ whole genome shotgun (WGS) entry which is preliminary data.</text>
</comment>
<keyword evidence="6" id="KW-1185">Reference proteome</keyword>
<dbReference type="GO" id="GO:0003700">
    <property type="term" value="F:DNA-binding transcription factor activity"/>
    <property type="evidence" value="ECO:0007669"/>
    <property type="project" value="InterPro"/>
</dbReference>
<dbReference type="InterPro" id="IPR036388">
    <property type="entry name" value="WH-like_DNA-bd_sf"/>
</dbReference>
<dbReference type="PANTHER" id="PTHR42756:SF1">
    <property type="entry name" value="TRANSCRIPTIONAL REPRESSOR OF EMRAB OPERON"/>
    <property type="match status" value="1"/>
</dbReference>
<sequence length="147" mass="16712">MRHARARKRLNEYNDLFKENDEIYRAAAKRLGLPDCAFWILYTLRESSAPLTQSEICAALYQPKQTVNSALKHLEAEGYLQLSSGSDRRSKQVRLTERGLALAENTIDRVLAAECSALLDMSEEEQAAFISLLRKYTESLKARMDAL</sequence>
<dbReference type="InterPro" id="IPR036390">
    <property type="entry name" value="WH_DNA-bd_sf"/>
</dbReference>
<gene>
    <name evidence="5" type="ORF">H8699_10265</name>
</gene>
<dbReference type="PROSITE" id="PS50995">
    <property type="entry name" value="HTH_MARR_2"/>
    <property type="match status" value="1"/>
</dbReference>
<dbReference type="Proteomes" id="UP000654279">
    <property type="component" value="Unassembled WGS sequence"/>
</dbReference>
<reference evidence="5" key="1">
    <citation type="submission" date="2020-08" db="EMBL/GenBank/DDBJ databases">
        <title>Genome public.</title>
        <authorList>
            <person name="Liu C."/>
            <person name="Sun Q."/>
        </authorList>
    </citation>
    <scope>NUCLEOTIDE SEQUENCE</scope>
    <source>
        <strain evidence="5">NSJ-44</strain>
    </source>
</reference>
<evidence type="ECO:0000313" key="6">
    <source>
        <dbReference type="Proteomes" id="UP000654279"/>
    </source>
</evidence>
<dbReference type="PRINTS" id="PR00598">
    <property type="entry name" value="HTHMARR"/>
</dbReference>
<feature type="domain" description="HTH marR-type" evidence="4">
    <location>
        <begin position="1"/>
        <end position="138"/>
    </location>
</feature>
<evidence type="ECO:0000256" key="2">
    <source>
        <dbReference type="ARBA" id="ARBA00023125"/>
    </source>
</evidence>
<evidence type="ECO:0000259" key="4">
    <source>
        <dbReference type="PROSITE" id="PS50995"/>
    </source>
</evidence>
<organism evidence="5 6">
    <name type="scientific">Luoshenia tenuis</name>
    <dbReference type="NCBI Taxonomy" id="2763654"/>
    <lineage>
        <taxon>Bacteria</taxon>
        <taxon>Bacillati</taxon>
        <taxon>Bacillota</taxon>
        <taxon>Clostridia</taxon>
        <taxon>Christensenellales</taxon>
        <taxon>Christensenellaceae</taxon>
        <taxon>Luoshenia</taxon>
    </lineage>
</organism>
<dbReference type="Pfam" id="PF12802">
    <property type="entry name" value="MarR_2"/>
    <property type="match status" value="1"/>
</dbReference>
<protein>
    <submittedName>
        <fullName evidence="5">Winged helix DNA-binding protein</fullName>
    </submittedName>
</protein>
<evidence type="ECO:0000256" key="3">
    <source>
        <dbReference type="ARBA" id="ARBA00023163"/>
    </source>
</evidence>
<dbReference type="Gene3D" id="1.10.10.10">
    <property type="entry name" value="Winged helix-like DNA-binding domain superfamily/Winged helix DNA-binding domain"/>
    <property type="match status" value="1"/>
</dbReference>
<keyword evidence="3" id="KW-0804">Transcription</keyword>
<dbReference type="PANTHER" id="PTHR42756">
    <property type="entry name" value="TRANSCRIPTIONAL REGULATOR, MARR"/>
    <property type="match status" value="1"/>
</dbReference>
<keyword evidence="1" id="KW-0805">Transcription regulation</keyword>
<keyword evidence="2 5" id="KW-0238">DNA-binding</keyword>
<accession>A0A926CZW4</accession>
<evidence type="ECO:0000313" key="5">
    <source>
        <dbReference type="EMBL" id="MBC8529810.1"/>
    </source>
</evidence>
<evidence type="ECO:0000256" key="1">
    <source>
        <dbReference type="ARBA" id="ARBA00023015"/>
    </source>
</evidence>
<dbReference type="GO" id="GO:0003677">
    <property type="term" value="F:DNA binding"/>
    <property type="evidence" value="ECO:0007669"/>
    <property type="project" value="UniProtKB-KW"/>
</dbReference>
<dbReference type="AlphaFoldDB" id="A0A926CZW4"/>
<dbReference type="SMART" id="SM00347">
    <property type="entry name" value="HTH_MARR"/>
    <property type="match status" value="1"/>
</dbReference>
<dbReference type="EMBL" id="JACRSO010000004">
    <property type="protein sequence ID" value="MBC8529810.1"/>
    <property type="molecule type" value="Genomic_DNA"/>
</dbReference>
<proteinExistence type="predicted"/>
<dbReference type="RefSeq" id="WP_138294346.1">
    <property type="nucleotide sequence ID" value="NZ_JACRSO010000004.1"/>
</dbReference>
<dbReference type="InterPro" id="IPR000835">
    <property type="entry name" value="HTH_MarR-typ"/>
</dbReference>
<dbReference type="SUPFAM" id="SSF46785">
    <property type="entry name" value="Winged helix' DNA-binding domain"/>
    <property type="match status" value="1"/>
</dbReference>
<name>A0A926CZW4_9FIRM</name>